<feature type="compositionally biased region" description="Polar residues" evidence="1">
    <location>
        <begin position="249"/>
        <end position="281"/>
    </location>
</feature>
<dbReference type="EMBL" id="JAWZYT010005577">
    <property type="protein sequence ID" value="KAK4290195.1"/>
    <property type="molecule type" value="Genomic_DNA"/>
</dbReference>
<evidence type="ECO:0000313" key="3">
    <source>
        <dbReference type="Proteomes" id="UP001292094"/>
    </source>
</evidence>
<reference evidence="2" key="1">
    <citation type="submission" date="2023-11" db="EMBL/GenBank/DDBJ databases">
        <title>Genome assemblies of two species of porcelain crab, Petrolisthes cinctipes and Petrolisthes manimaculis (Anomura: Porcellanidae).</title>
        <authorList>
            <person name="Angst P."/>
        </authorList>
    </citation>
    <scope>NUCLEOTIDE SEQUENCE</scope>
    <source>
        <strain evidence="2">PB745_02</strain>
        <tissue evidence="2">Gill</tissue>
    </source>
</reference>
<protein>
    <submittedName>
        <fullName evidence="2">Uncharacterized protein</fullName>
    </submittedName>
</protein>
<dbReference type="AlphaFoldDB" id="A0AAE1TNX8"/>
<evidence type="ECO:0000313" key="2">
    <source>
        <dbReference type="EMBL" id="KAK4290195.1"/>
    </source>
</evidence>
<sequence>MSLEEDNHRTIARPAGLSGYTPQTYCSVCGKTTVKLPSHPCVSQHCVNSIYTSCLGTETEFDCSKVGSLRKTLGITAPVSYMEDTTSASTHSSDIDSSPEDELAHLLELQPSELVKVIRELRVELSRKNKLICFYNRVSSNISGARDAVVSVLDFIDNIAANHSSLGSLNTRTLASSAHPDWIDEAWVNHVTTNQDTQDWWNSENLRPLRSTTTAFPPGPRLACPTDQPVACVPGLDASTQLGPDALQPDSNTHSQPVSYAPSQTQPDSNTHGQPVSNTHQPGIAVPDPDPPGAASNTVQHSPTRHAILLSFG</sequence>
<organism evidence="2 3">
    <name type="scientific">Petrolisthes manimaculis</name>
    <dbReference type="NCBI Taxonomy" id="1843537"/>
    <lineage>
        <taxon>Eukaryota</taxon>
        <taxon>Metazoa</taxon>
        <taxon>Ecdysozoa</taxon>
        <taxon>Arthropoda</taxon>
        <taxon>Crustacea</taxon>
        <taxon>Multicrustacea</taxon>
        <taxon>Malacostraca</taxon>
        <taxon>Eumalacostraca</taxon>
        <taxon>Eucarida</taxon>
        <taxon>Decapoda</taxon>
        <taxon>Pleocyemata</taxon>
        <taxon>Anomura</taxon>
        <taxon>Galatheoidea</taxon>
        <taxon>Porcellanidae</taxon>
        <taxon>Petrolisthes</taxon>
    </lineage>
</organism>
<accession>A0AAE1TNX8</accession>
<keyword evidence="3" id="KW-1185">Reference proteome</keyword>
<dbReference type="Proteomes" id="UP001292094">
    <property type="component" value="Unassembled WGS sequence"/>
</dbReference>
<gene>
    <name evidence="2" type="ORF">Pmani_036891</name>
</gene>
<evidence type="ECO:0000256" key="1">
    <source>
        <dbReference type="SAM" id="MobiDB-lite"/>
    </source>
</evidence>
<name>A0AAE1TNX8_9EUCA</name>
<comment type="caution">
    <text evidence="2">The sequence shown here is derived from an EMBL/GenBank/DDBJ whole genome shotgun (WGS) entry which is preliminary data.</text>
</comment>
<feature type="region of interest" description="Disordered" evidence="1">
    <location>
        <begin position="235"/>
        <end position="304"/>
    </location>
</feature>
<proteinExistence type="predicted"/>